<dbReference type="Gene3D" id="3.10.690.10">
    <property type="entry name" value="Bifunctional nuclease domain"/>
    <property type="match status" value="1"/>
</dbReference>
<dbReference type="Proteomes" id="UP000478417">
    <property type="component" value="Unassembled WGS sequence"/>
</dbReference>
<dbReference type="InterPro" id="IPR036104">
    <property type="entry name" value="BFN_sf"/>
</dbReference>
<evidence type="ECO:0000313" key="3">
    <source>
        <dbReference type="Proteomes" id="UP000478417"/>
    </source>
</evidence>
<dbReference type="InterPro" id="IPR003729">
    <property type="entry name" value="Bi_nuclease_dom"/>
</dbReference>
<sequence length="147" mass="16662">MDNDVIKVTIKGVMPTSNGCALFIGPEEKTFIIYVDSQIGNTISMIINDVDRERPITHDLISNVFVALGVSLQRVIINDVKDRTFYARMILKMENELEAKICEIDSRPSDAIALALHDERPIYVSHKVLESEEDMTELLERILKEQG</sequence>
<evidence type="ECO:0000313" key="2">
    <source>
        <dbReference type="EMBL" id="NDV63068.1"/>
    </source>
</evidence>
<dbReference type="AlphaFoldDB" id="A0A6B2M2A0"/>
<keyword evidence="3" id="KW-1185">Reference proteome</keyword>
<dbReference type="PROSITE" id="PS51658">
    <property type="entry name" value="BFN"/>
    <property type="match status" value="1"/>
</dbReference>
<feature type="domain" description="BFN" evidence="1">
    <location>
        <begin position="5"/>
        <end position="136"/>
    </location>
</feature>
<proteinExistence type="predicted"/>
<reference evidence="2 3" key="1">
    <citation type="submission" date="2020-02" db="EMBL/GenBank/DDBJ databases">
        <title>Albibacoteraceae fam. nov., the first described family within the subdivision 4 Verrucomicrobia.</title>
        <authorList>
            <person name="Xi F."/>
        </authorList>
    </citation>
    <scope>NUCLEOTIDE SEQUENCE [LARGE SCALE GENOMIC DNA]</scope>
    <source>
        <strain evidence="2 3">CK1056</strain>
    </source>
</reference>
<dbReference type="Pfam" id="PF02577">
    <property type="entry name" value="BFN_dom"/>
    <property type="match status" value="1"/>
</dbReference>
<accession>A0A6B2M2A0</accession>
<dbReference type="RefSeq" id="WP_163966051.1">
    <property type="nucleotide sequence ID" value="NZ_JAAGNX010000003.1"/>
</dbReference>
<name>A0A6B2M2A0_9BACT</name>
<evidence type="ECO:0000259" key="1">
    <source>
        <dbReference type="PROSITE" id="PS51658"/>
    </source>
</evidence>
<organism evidence="2 3">
    <name type="scientific">Oceanipulchritudo coccoides</name>
    <dbReference type="NCBI Taxonomy" id="2706888"/>
    <lineage>
        <taxon>Bacteria</taxon>
        <taxon>Pseudomonadati</taxon>
        <taxon>Verrucomicrobiota</taxon>
        <taxon>Opitutia</taxon>
        <taxon>Puniceicoccales</taxon>
        <taxon>Oceanipulchritudinaceae</taxon>
        <taxon>Oceanipulchritudo</taxon>
    </lineage>
</organism>
<dbReference type="SUPFAM" id="SSF103256">
    <property type="entry name" value="Hypothetical protein TM0160"/>
    <property type="match status" value="1"/>
</dbReference>
<gene>
    <name evidence="2" type="ORF">G0Q06_11440</name>
</gene>
<protein>
    <submittedName>
        <fullName evidence="2">Bifunctional nuclease family protein</fullName>
    </submittedName>
</protein>
<dbReference type="EMBL" id="JAAGNX010000003">
    <property type="protein sequence ID" value="NDV63068.1"/>
    <property type="molecule type" value="Genomic_DNA"/>
</dbReference>
<dbReference type="PANTHER" id="PTHR15160">
    <property type="entry name" value="VON HIPPEL-LINDAU PROTEIN"/>
    <property type="match status" value="1"/>
</dbReference>
<dbReference type="PANTHER" id="PTHR15160:SF1">
    <property type="entry name" value="VON HIPPEL-LINDAU DISEASE TUMOR SUPPRESSOR"/>
    <property type="match status" value="1"/>
</dbReference>
<dbReference type="GO" id="GO:0004518">
    <property type="term" value="F:nuclease activity"/>
    <property type="evidence" value="ECO:0007669"/>
    <property type="project" value="InterPro"/>
</dbReference>
<comment type="caution">
    <text evidence="2">The sequence shown here is derived from an EMBL/GenBank/DDBJ whole genome shotgun (WGS) entry which is preliminary data.</text>
</comment>